<evidence type="ECO:0000313" key="8">
    <source>
        <dbReference type="EMBL" id="EMB18596.1"/>
    </source>
</evidence>
<proteinExistence type="predicted"/>
<dbReference type="EMBL" id="ANMO01000031">
    <property type="protein sequence ID" value="EMB18596.1"/>
    <property type="molecule type" value="Genomic_DNA"/>
</dbReference>
<dbReference type="PANTHER" id="PTHR43066">
    <property type="entry name" value="RHOMBOID-RELATED PROTEIN"/>
    <property type="match status" value="1"/>
</dbReference>
<dbReference type="SUPFAM" id="SSF144091">
    <property type="entry name" value="Rhomboid-like"/>
    <property type="match status" value="1"/>
</dbReference>
<feature type="transmembrane region" description="Helical" evidence="6">
    <location>
        <begin position="191"/>
        <end position="216"/>
    </location>
</feature>
<keyword evidence="2 6" id="KW-0812">Transmembrane</keyword>
<feature type="compositionally biased region" description="Low complexity" evidence="5">
    <location>
        <begin position="309"/>
        <end position="321"/>
    </location>
</feature>
<feature type="region of interest" description="Disordered" evidence="5">
    <location>
        <begin position="309"/>
        <end position="333"/>
    </location>
</feature>
<dbReference type="GO" id="GO:0004252">
    <property type="term" value="F:serine-type endopeptidase activity"/>
    <property type="evidence" value="ECO:0007669"/>
    <property type="project" value="InterPro"/>
</dbReference>
<dbReference type="Proteomes" id="UP000011529">
    <property type="component" value="Unassembled WGS sequence"/>
</dbReference>
<comment type="subcellular location">
    <subcellularLocation>
        <location evidence="1">Membrane</location>
        <topology evidence="1">Multi-pass membrane protein</topology>
    </subcellularLocation>
</comment>
<feature type="compositionally biased region" description="Basic residues" evidence="5">
    <location>
        <begin position="322"/>
        <end position="333"/>
    </location>
</feature>
<keyword evidence="4 6" id="KW-0472">Membrane</keyword>
<feature type="transmembrane region" description="Helical" evidence="6">
    <location>
        <begin position="48"/>
        <end position="74"/>
    </location>
</feature>
<feature type="transmembrane region" description="Helical" evidence="6">
    <location>
        <begin position="223"/>
        <end position="249"/>
    </location>
</feature>
<evidence type="ECO:0000259" key="7">
    <source>
        <dbReference type="Pfam" id="PF01694"/>
    </source>
</evidence>
<dbReference type="InterPro" id="IPR035952">
    <property type="entry name" value="Rhomboid-like_sf"/>
</dbReference>
<dbReference type="FunFam" id="1.20.1540.10:FF:000092">
    <property type="entry name" value="Rhomboid family serine protease"/>
    <property type="match status" value="1"/>
</dbReference>
<dbReference type="PANTHER" id="PTHR43066:SF5">
    <property type="entry name" value="RHOMBOID-LIKE PROTEIN 11, CHLOROPLASTIC-RELATED"/>
    <property type="match status" value="1"/>
</dbReference>
<evidence type="ECO:0000256" key="6">
    <source>
        <dbReference type="SAM" id="Phobius"/>
    </source>
</evidence>
<feature type="transmembrane region" description="Helical" evidence="6">
    <location>
        <begin position="130"/>
        <end position="148"/>
    </location>
</feature>
<dbReference type="AlphaFoldDB" id="M2A941"/>
<dbReference type="GO" id="GO:0016020">
    <property type="term" value="C:membrane"/>
    <property type="evidence" value="ECO:0007669"/>
    <property type="project" value="UniProtKB-SubCell"/>
</dbReference>
<evidence type="ECO:0000256" key="3">
    <source>
        <dbReference type="ARBA" id="ARBA00022989"/>
    </source>
</evidence>
<dbReference type="PATRIC" id="fig|1263867.3.peg.714"/>
<reference evidence="8" key="2">
    <citation type="journal article" date="2013" name="Mar. Genomics">
        <title>Expression of sulfatases in Rhodopirellula baltica and the diversity of sulfatases in the genus Rhodopirellula.</title>
        <authorList>
            <person name="Wegner C.E."/>
            <person name="Richter-Heitmann T."/>
            <person name="Klindworth A."/>
            <person name="Klockow C."/>
            <person name="Richter M."/>
            <person name="Achstetter T."/>
            <person name="Glockner F.O."/>
            <person name="Harder J."/>
        </authorList>
    </citation>
    <scope>NUCLEOTIDE SEQUENCE [LARGE SCALE GENOMIC DNA]</scope>
    <source>
        <strain evidence="8">6C</strain>
    </source>
</reference>
<comment type="caution">
    <text evidence="8">The sequence shown here is derived from an EMBL/GenBank/DDBJ whole genome shotgun (WGS) entry which is preliminary data.</text>
</comment>
<feature type="transmembrane region" description="Helical" evidence="6">
    <location>
        <begin position="160"/>
        <end position="179"/>
    </location>
</feature>
<feature type="transmembrane region" description="Helical" evidence="6">
    <location>
        <begin position="95"/>
        <end position="124"/>
    </location>
</feature>
<feature type="domain" description="Peptidase S54 rhomboid" evidence="7">
    <location>
        <begin position="97"/>
        <end position="248"/>
    </location>
</feature>
<evidence type="ECO:0000313" key="9">
    <source>
        <dbReference type="Proteomes" id="UP000011529"/>
    </source>
</evidence>
<protein>
    <submittedName>
        <fullName evidence="8">Peptidase S54, rhomboid</fullName>
    </submittedName>
</protein>
<keyword evidence="3 6" id="KW-1133">Transmembrane helix</keyword>
<sequence>MRPTSGGLLPPHVPIALNYDRDCCLTPSSFRPRNRVVLFVPISTDAPIYHWPIATVSLIVANVLAFAVCVWGLVTGNIELETMERFALSYEAINPIQWVTSAFLHAGPFHLMGNMFFLWAFGLIVEGKVGAWKFLLIYLGIAVGECVVEQLMMLVLVGEGYSLGASSAVFGLMMIALIWAPENDVECVLVFGLFLFIRALAFEVKVVTLAMLFLFLQVVEMFFAGFSVSSGLLHMLGAFVGAPIGLWMLHTGRVDCENWDVISRNEWLQEYEWLCPPSRREAIQREAAIAYDPVAAALASKHSQVDANSTYAQQQSASSKQTKPKRGFLGKRKRGANDAAAAAQAAMTASQAHPEFNRLSMLLRQAIASGSLSVANSHFARLDQLSIARGLSDKTLFDLAKLYAAAKQFVPAVGPLQIIADRDGALSNEARLRLAQIQLKVMRRADLAQDSLNQIHVDEKKSSESHQKVITRRNQLLAMCRAAATPH</sequence>
<keyword evidence="9" id="KW-1185">Reference proteome</keyword>
<dbReference type="InterPro" id="IPR022764">
    <property type="entry name" value="Peptidase_S54_rhomboid_dom"/>
</dbReference>
<dbReference type="Gene3D" id="1.20.1540.10">
    <property type="entry name" value="Rhomboid-like"/>
    <property type="match status" value="1"/>
</dbReference>
<evidence type="ECO:0000256" key="4">
    <source>
        <dbReference type="ARBA" id="ARBA00023136"/>
    </source>
</evidence>
<dbReference type="Pfam" id="PF01694">
    <property type="entry name" value="Rhomboid"/>
    <property type="match status" value="1"/>
</dbReference>
<gene>
    <name evidence="8" type="ORF">RE6C_00665</name>
</gene>
<name>M2A941_9BACT</name>
<evidence type="ECO:0000256" key="1">
    <source>
        <dbReference type="ARBA" id="ARBA00004141"/>
    </source>
</evidence>
<reference evidence="8" key="1">
    <citation type="submission" date="2012-11" db="EMBL/GenBank/DDBJ databases">
        <title>Permanent draft genomes of Rhodopirellula europaea strain SH398 and 6C.</title>
        <authorList>
            <person name="Richter M."/>
            <person name="Richter-Heitmann T."/>
            <person name="Frank C."/>
            <person name="Harder J."/>
            <person name="Glockner F.O."/>
        </authorList>
    </citation>
    <scope>NUCLEOTIDE SEQUENCE</scope>
    <source>
        <strain evidence="8">6C</strain>
    </source>
</reference>
<accession>M2A941</accession>
<evidence type="ECO:0000256" key="2">
    <source>
        <dbReference type="ARBA" id="ARBA00022692"/>
    </source>
</evidence>
<evidence type="ECO:0000256" key="5">
    <source>
        <dbReference type="SAM" id="MobiDB-lite"/>
    </source>
</evidence>
<organism evidence="8 9">
    <name type="scientific">Rhodopirellula europaea 6C</name>
    <dbReference type="NCBI Taxonomy" id="1263867"/>
    <lineage>
        <taxon>Bacteria</taxon>
        <taxon>Pseudomonadati</taxon>
        <taxon>Planctomycetota</taxon>
        <taxon>Planctomycetia</taxon>
        <taxon>Pirellulales</taxon>
        <taxon>Pirellulaceae</taxon>
        <taxon>Rhodopirellula</taxon>
    </lineage>
</organism>